<evidence type="ECO:0000313" key="1">
    <source>
        <dbReference type="EMBL" id="KAJ8026544.1"/>
    </source>
</evidence>
<dbReference type="AlphaFoldDB" id="A0A9Q0YQE2"/>
<protein>
    <submittedName>
        <fullName evidence="1">Uncharacterized protein</fullName>
    </submittedName>
</protein>
<comment type="caution">
    <text evidence="1">The sequence shown here is derived from an EMBL/GenBank/DDBJ whole genome shotgun (WGS) entry which is preliminary data.</text>
</comment>
<accession>A0A9Q0YQE2</accession>
<keyword evidence="2" id="KW-1185">Reference proteome</keyword>
<organism evidence="1 2">
    <name type="scientific">Holothuria leucospilota</name>
    <name type="common">Black long sea cucumber</name>
    <name type="synonym">Mertensiothuria leucospilota</name>
    <dbReference type="NCBI Taxonomy" id="206669"/>
    <lineage>
        <taxon>Eukaryota</taxon>
        <taxon>Metazoa</taxon>
        <taxon>Echinodermata</taxon>
        <taxon>Eleutherozoa</taxon>
        <taxon>Echinozoa</taxon>
        <taxon>Holothuroidea</taxon>
        <taxon>Aspidochirotacea</taxon>
        <taxon>Aspidochirotida</taxon>
        <taxon>Holothuriidae</taxon>
        <taxon>Holothuria</taxon>
    </lineage>
</organism>
<dbReference type="Proteomes" id="UP001152320">
    <property type="component" value="Chromosome 16"/>
</dbReference>
<name>A0A9Q0YQE2_HOLLE</name>
<gene>
    <name evidence="1" type="ORF">HOLleu_31403</name>
</gene>
<evidence type="ECO:0000313" key="2">
    <source>
        <dbReference type="Proteomes" id="UP001152320"/>
    </source>
</evidence>
<sequence length="54" mass="6101">MIQNIMSVSSLHVVRHPSLASFKSYGRNTGVKVSIAIPQLRYNVKMVHCMKEIT</sequence>
<reference evidence="1" key="1">
    <citation type="submission" date="2021-10" db="EMBL/GenBank/DDBJ databases">
        <title>Tropical sea cucumber genome reveals ecological adaptation and Cuvierian tubules defense mechanism.</title>
        <authorList>
            <person name="Chen T."/>
        </authorList>
    </citation>
    <scope>NUCLEOTIDE SEQUENCE</scope>
    <source>
        <strain evidence="1">Nanhai2018</strain>
        <tissue evidence="1">Muscle</tissue>
    </source>
</reference>
<proteinExistence type="predicted"/>
<dbReference type="EMBL" id="JAIZAY010000016">
    <property type="protein sequence ID" value="KAJ8026544.1"/>
    <property type="molecule type" value="Genomic_DNA"/>
</dbReference>